<dbReference type="InterPro" id="IPR035986">
    <property type="entry name" value="PKD_dom_sf"/>
</dbReference>
<dbReference type="Proteomes" id="UP000248536">
    <property type="component" value="Chromosome"/>
</dbReference>
<name>A0A2Z4LMN4_9FLAO</name>
<sequence>MKRIYFISLLFLFFTLTEAKCQFKYKIRYEVAHGLPNQQQIEYWANQFFGPQHVIYSEISNIAPELMMDDYIYTSNNEITGYVSTSGDVMLICTDGGEMIPYNGITDSILLMEWSCAPGFSGFFFANYLRDLADWNPNLTQINICEPSQIKVATGVEMTYALTYFNIETEEYEILLPYGINPSHPIIDPSEIPDIDNYNNLLIQVQYTDDPNNLEDRSDVLILDLIPCVPVLDPDVPDNLVGLPVTCHGDGDGGITAIFDRALTEEESIQFVFMLGEDGVHDSPPLTQADFDGNTLTYEAEAGLPTGGYTMQWIVKVGNDAIGGGEAPVTILEPEPITFDLNKTDPKCSGSSNGEITVANLSGGNGDYVFEWQRNGEPFDLPEGSTDANPVNLPTGNYSLLVTDVLGCQSGILEIELVALAESPQLDSYLIFQAGEPPNFLPTGSIILEQVSGGNGNYVYDWTKDGQLFFPNDPLSLTELEPGDYTVIITDDNGQGCSSEEEDFTINELPPLEVFIAEDVSITCEGDIGILEANPTGGTNGGYEYLWSTGETTKSIEVGQGMYSVTVTDNSDGLEEAFYQFDYINPLLKVEAVQSNSICKGEDFGSIQLNISGGTGGPYEISWLDGPVTEALKENLPIGEYVYFVSDGQCQVTNEEEPIILTEPETGIEVKEVSKTNISINAAEDGTLNVNIENGVPPFTYEWKKNGEPFVPSPESTDTELVGLGEGSYQVVVSDANGCSASLGEPIIIYEPEPLEIVELSPTHVSCNGDATGSITASVTGIPPFNYVWEKQGQVTFSAPNSATIIGLTEGTYTLRLTDDSVVSEVVDIVVLKEPLQKLGANLTPFPTECFIGDEGTIDITAFGGTPPYTYSIDGGSNFQGGSTFFNLEAGEYSVLIRDNNSCELVKGTTVGLPDQIQAEFAVASQVFVNETIVAVDLSYPVPETVEWTVPETALVLKQDNDELELRFTSTGEYEVGIKVFKDNCWSQRTKKIIVLEKDGLIGGETEAAGNEDRIEEFIVYPNPTTGAFTVDIKLGKVGNIGLRVFGFANNNLILQTQSGGAKHYDIPMNIEGLPSGIYVIVLETPYGTALRKLILQ</sequence>
<dbReference type="Pfam" id="PF18962">
    <property type="entry name" value="Por_Secre_tail"/>
    <property type="match status" value="1"/>
</dbReference>
<dbReference type="RefSeq" id="WP_112376656.1">
    <property type="nucleotide sequence ID" value="NZ_CP030104.1"/>
</dbReference>
<gene>
    <name evidence="3" type="ORF">HME9304_00026</name>
</gene>
<evidence type="ECO:0000313" key="4">
    <source>
        <dbReference type="Proteomes" id="UP000248536"/>
    </source>
</evidence>
<keyword evidence="1" id="KW-0732">Signal</keyword>
<dbReference type="InterPro" id="IPR026444">
    <property type="entry name" value="Secre_tail"/>
</dbReference>
<dbReference type="EMBL" id="CP030104">
    <property type="protein sequence ID" value="AWX43039.1"/>
    <property type="molecule type" value="Genomic_DNA"/>
</dbReference>
<dbReference type="Pfam" id="PF13573">
    <property type="entry name" value="SprB"/>
    <property type="match status" value="4"/>
</dbReference>
<feature type="domain" description="Secretion system C-terminal sorting" evidence="2">
    <location>
        <begin position="1020"/>
        <end position="1095"/>
    </location>
</feature>
<reference evidence="3 4" key="1">
    <citation type="submission" date="2018-06" db="EMBL/GenBank/DDBJ databases">
        <title>Spongiibacterium sp. HME9304 Genome sequencing and assembly.</title>
        <authorList>
            <person name="Kang H."/>
            <person name="Kim H."/>
            <person name="Joh K."/>
        </authorList>
    </citation>
    <scope>NUCLEOTIDE SEQUENCE [LARGE SCALE GENOMIC DNA]</scope>
    <source>
        <strain evidence="3 4">HME9304</strain>
    </source>
</reference>
<dbReference type="OrthoDB" id="7794186at2"/>
<keyword evidence="4" id="KW-1185">Reference proteome</keyword>
<dbReference type="InterPro" id="IPR013783">
    <property type="entry name" value="Ig-like_fold"/>
</dbReference>
<dbReference type="KEGG" id="spon:HME9304_00026"/>
<evidence type="ECO:0000259" key="2">
    <source>
        <dbReference type="Pfam" id="PF18962"/>
    </source>
</evidence>
<organism evidence="3 4">
    <name type="scientific">Flagellimonas maritima</name>
    <dbReference type="NCBI Taxonomy" id="1383885"/>
    <lineage>
        <taxon>Bacteria</taxon>
        <taxon>Pseudomonadati</taxon>
        <taxon>Bacteroidota</taxon>
        <taxon>Flavobacteriia</taxon>
        <taxon>Flavobacteriales</taxon>
        <taxon>Flavobacteriaceae</taxon>
        <taxon>Flagellimonas</taxon>
    </lineage>
</organism>
<protein>
    <recommendedName>
        <fullName evidence="2">Secretion system C-terminal sorting domain-containing protein</fullName>
    </recommendedName>
</protein>
<dbReference type="AlphaFoldDB" id="A0A2Z4LMN4"/>
<proteinExistence type="predicted"/>
<dbReference type="SUPFAM" id="SSF49299">
    <property type="entry name" value="PKD domain"/>
    <property type="match status" value="1"/>
</dbReference>
<dbReference type="Gene3D" id="2.60.40.10">
    <property type="entry name" value="Immunoglobulins"/>
    <property type="match status" value="3"/>
</dbReference>
<dbReference type="NCBIfam" id="TIGR04183">
    <property type="entry name" value="Por_Secre_tail"/>
    <property type="match status" value="1"/>
</dbReference>
<evidence type="ECO:0000313" key="3">
    <source>
        <dbReference type="EMBL" id="AWX43039.1"/>
    </source>
</evidence>
<evidence type="ECO:0000256" key="1">
    <source>
        <dbReference type="ARBA" id="ARBA00022729"/>
    </source>
</evidence>
<accession>A0A2Z4LMN4</accession>
<dbReference type="InterPro" id="IPR025667">
    <property type="entry name" value="SprB_repeat"/>
</dbReference>